<dbReference type="GO" id="GO:0070973">
    <property type="term" value="P:protein localization to endoplasmic reticulum exit site"/>
    <property type="evidence" value="ECO:0007669"/>
    <property type="project" value="UniProtKB-UniRule"/>
</dbReference>
<dbReference type="PANTHER" id="PTHR12701">
    <property type="entry name" value="BCR-ASSOCIATED PROTEIN, BAP"/>
    <property type="match status" value="1"/>
</dbReference>
<keyword evidence="5" id="KW-0813">Transport</keyword>
<dbReference type="Gene3D" id="1.20.5.110">
    <property type="match status" value="1"/>
</dbReference>
<feature type="signal peptide" evidence="7">
    <location>
        <begin position="1"/>
        <end position="27"/>
    </location>
</feature>
<dbReference type="InterPro" id="IPR040463">
    <property type="entry name" value="BAP29/BAP31_N"/>
</dbReference>
<dbReference type="GO" id="GO:0006888">
    <property type="term" value="P:endoplasmic reticulum to Golgi vesicle-mediated transport"/>
    <property type="evidence" value="ECO:0007669"/>
    <property type="project" value="UniProtKB-UniRule"/>
</dbReference>
<reference evidence="9 10" key="1">
    <citation type="submission" date="2015-03" db="EMBL/GenBank/DDBJ databases">
        <title>Draft genome of the nematode, Opisthorchis viverrini.</title>
        <authorList>
            <person name="Mitreva M."/>
        </authorList>
    </citation>
    <scope>NUCLEOTIDE SEQUENCE [LARGE SCALE GENOMIC DNA]</scope>
    <source>
        <strain evidence="9">Khon Kaen</strain>
    </source>
</reference>
<evidence type="ECO:0000256" key="7">
    <source>
        <dbReference type="SAM" id="SignalP"/>
    </source>
</evidence>
<keyword evidence="7" id="KW-0732">Signal</keyword>
<feature type="non-terminal residue" evidence="9">
    <location>
        <position position="265"/>
    </location>
</feature>
<feature type="chain" id="PRO_5010542551" description="Endoplasmic reticulum transmembrane protein" evidence="7">
    <location>
        <begin position="28"/>
        <end position="265"/>
    </location>
</feature>
<dbReference type="GO" id="GO:0006886">
    <property type="term" value="P:intracellular protein transport"/>
    <property type="evidence" value="ECO:0007669"/>
    <property type="project" value="UniProtKB-UniRule"/>
</dbReference>
<sequence length="265" mass="30456">MKLPNPVVCSAAVGCLICLYALHVEFAHEADPNYRALCDISETMSCSKVLTSPPDIMLWHLTAAFLYLEMFSVFLLIIPLFSSRSWAKFFKTGWVQKLAAFSTYYFNFFLVLLGLVLLEALRQVMNQRSAYETLKSHPSELRPETESLYLMRMFRAQRNLYIAGFALFMWFVFRRLIRLISEHAQMSASQEASLKQAKNASAVAEQMLSSKGNGESEIVKRLKAELEDLKQKLQEEEEYLVTLKKQATQTAQEYDRVATECQELQ</sequence>
<evidence type="ECO:0000256" key="4">
    <source>
        <dbReference type="ARBA" id="ARBA00023136"/>
    </source>
</evidence>
<dbReference type="EMBL" id="KV897249">
    <property type="protein sequence ID" value="OON16510.1"/>
    <property type="molecule type" value="Genomic_DNA"/>
</dbReference>
<gene>
    <name evidence="9" type="ORF">X801_07677</name>
</gene>
<protein>
    <recommendedName>
        <fullName evidence="5">Endoplasmic reticulum transmembrane protein</fullName>
    </recommendedName>
</protein>
<keyword evidence="9" id="KW-0675">Receptor</keyword>
<evidence type="ECO:0000259" key="8">
    <source>
        <dbReference type="Pfam" id="PF05529"/>
    </source>
</evidence>
<feature type="transmembrane region" description="Helical" evidence="5">
    <location>
        <begin position="160"/>
        <end position="177"/>
    </location>
</feature>
<name>A0A1S8WPQ8_OPIVI</name>
<evidence type="ECO:0000256" key="1">
    <source>
        <dbReference type="ARBA" id="ARBA00004141"/>
    </source>
</evidence>
<keyword evidence="5" id="KW-0931">ER-Golgi transport</keyword>
<feature type="coiled-coil region" evidence="6">
    <location>
        <begin position="212"/>
        <end position="253"/>
    </location>
</feature>
<feature type="transmembrane region" description="Helical" evidence="5">
    <location>
        <begin position="98"/>
        <end position="118"/>
    </location>
</feature>
<keyword evidence="10" id="KW-1185">Reference proteome</keyword>
<keyword evidence="5" id="KW-0256">Endoplasmic reticulum</keyword>
<dbReference type="GO" id="GO:0005789">
    <property type="term" value="C:endoplasmic reticulum membrane"/>
    <property type="evidence" value="ECO:0007669"/>
    <property type="project" value="UniProtKB-SubCell"/>
</dbReference>
<dbReference type="Proteomes" id="UP000243686">
    <property type="component" value="Unassembled WGS sequence"/>
</dbReference>
<evidence type="ECO:0000256" key="6">
    <source>
        <dbReference type="SAM" id="Coils"/>
    </source>
</evidence>
<evidence type="ECO:0000256" key="3">
    <source>
        <dbReference type="ARBA" id="ARBA00022989"/>
    </source>
</evidence>
<feature type="transmembrane region" description="Helical" evidence="5">
    <location>
        <begin position="57"/>
        <end position="78"/>
    </location>
</feature>
<evidence type="ECO:0000256" key="2">
    <source>
        <dbReference type="ARBA" id="ARBA00022692"/>
    </source>
</evidence>
<dbReference type="InterPro" id="IPR008417">
    <property type="entry name" value="BAP29/BAP31"/>
</dbReference>
<keyword evidence="2 5" id="KW-0812">Transmembrane</keyword>
<comment type="similarity">
    <text evidence="5">Belongs to the BCAP29/BCAP31 family.</text>
</comment>
<organism evidence="9 10">
    <name type="scientific">Opisthorchis viverrini</name>
    <name type="common">Southeast Asian liver fluke</name>
    <dbReference type="NCBI Taxonomy" id="6198"/>
    <lineage>
        <taxon>Eukaryota</taxon>
        <taxon>Metazoa</taxon>
        <taxon>Spiralia</taxon>
        <taxon>Lophotrochozoa</taxon>
        <taxon>Platyhelminthes</taxon>
        <taxon>Trematoda</taxon>
        <taxon>Digenea</taxon>
        <taxon>Opisthorchiida</taxon>
        <taxon>Opisthorchiata</taxon>
        <taxon>Opisthorchiidae</taxon>
        <taxon>Opisthorchis</taxon>
    </lineage>
</organism>
<keyword evidence="3 5" id="KW-1133">Transmembrane helix</keyword>
<dbReference type="Pfam" id="PF05529">
    <property type="entry name" value="Bap31"/>
    <property type="match status" value="1"/>
</dbReference>
<dbReference type="PANTHER" id="PTHR12701:SF20">
    <property type="entry name" value="ENDOPLASMIC RETICULUM TRANSMEMBRANE PROTEIN"/>
    <property type="match status" value="1"/>
</dbReference>
<evidence type="ECO:0000256" key="5">
    <source>
        <dbReference type="RuleBase" id="RU367026"/>
    </source>
</evidence>
<feature type="domain" description="BAP29/BAP31 transmembrane" evidence="8">
    <location>
        <begin position="58"/>
        <end position="192"/>
    </location>
</feature>
<evidence type="ECO:0000313" key="10">
    <source>
        <dbReference type="Proteomes" id="UP000243686"/>
    </source>
</evidence>
<comment type="subcellular location">
    <subcellularLocation>
        <location evidence="5">Endoplasmic reticulum membrane</location>
        <topology evidence="5">Multi-pass membrane protein</topology>
    </subcellularLocation>
    <subcellularLocation>
        <location evidence="1">Membrane</location>
        <topology evidence="1">Multi-pass membrane protein</topology>
    </subcellularLocation>
</comment>
<accession>A0A1S8WPQ8</accession>
<comment type="function">
    <text evidence="5">May play a role in anterograde transport of membrane proteins from the endoplasmic reticulum to the Golgi.</text>
</comment>
<keyword evidence="5" id="KW-0653">Protein transport</keyword>
<keyword evidence="4 5" id="KW-0472">Membrane</keyword>
<proteinExistence type="inferred from homology"/>
<evidence type="ECO:0000313" key="9">
    <source>
        <dbReference type="EMBL" id="OON16510.1"/>
    </source>
</evidence>
<dbReference type="PROSITE" id="PS51257">
    <property type="entry name" value="PROKAR_LIPOPROTEIN"/>
    <property type="match status" value="1"/>
</dbReference>
<dbReference type="AlphaFoldDB" id="A0A1S8WPQ8"/>
<keyword evidence="6" id="KW-0175">Coiled coil</keyword>